<evidence type="ECO:0000256" key="2">
    <source>
        <dbReference type="SAM" id="MobiDB-lite"/>
    </source>
</evidence>
<evidence type="ECO:0000313" key="5">
    <source>
        <dbReference type="Proteomes" id="UP000187406"/>
    </source>
</evidence>
<name>A0A1Q3B0U7_CEPFO</name>
<dbReference type="Gene3D" id="4.10.60.10">
    <property type="entry name" value="Zinc finger, CCHC-type"/>
    <property type="match status" value="1"/>
</dbReference>
<feature type="non-terminal residue" evidence="4">
    <location>
        <position position="1"/>
    </location>
</feature>
<sequence>NITNSVQARDQVYTNSELVIKPRMWMPKVTGIEDAKDLNTLPLEDLLGSLMTHELSILKRDDEEETERKKKKVIALKSTSNEETDNESDQEKGNTQKGESSKIEEIICYECNKPGHYKSDCPRVKKKDQFKKKKAMLATWDDSDELSSDEE</sequence>
<dbReference type="Pfam" id="PF00098">
    <property type="entry name" value="zf-CCHC"/>
    <property type="match status" value="1"/>
</dbReference>
<keyword evidence="1" id="KW-0479">Metal-binding</keyword>
<accession>A0A1Q3B0U7</accession>
<dbReference type="SUPFAM" id="SSF57756">
    <property type="entry name" value="Retrovirus zinc finger-like domains"/>
    <property type="match status" value="1"/>
</dbReference>
<keyword evidence="5" id="KW-1185">Reference proteome</keyword>
<keyword evidence="1" id="KW-0862">Zinc</keyword>
<dbReference type="SMART" id="SM00343">
    <property type="entry name" value="ZnF_C2HC"/>
    <property type="match status" value="1"/>
</dbReference>
<proteinExistence type="predicted"/>
<dbReference type="Proteomes" id="UP000187406">
    <property type="component" value="Unassembled WGS sequence"/>
</dbReference>
<feature type="domain" description="CCHC-type" evidence="3">
    <location>
        <begin position="108"/>
        <end position="123"/>
    </location>
</feature>
<reference evidence="5" key="1">
    <citation type="submission" date="2016-04" db="EMBL/GenBank/DDBJ databases">
        <title>Cephalotus genome sequencing.</title>
        <authorList>
            <person name="Fukushima K."/>
            <person name="Hasebe M."/>
            <person name="Fang X."/>
        </authorList>
    </citation>
    <scope>NUCLEOTIDE SEQUENCE [LARGE SCALE GENOMIC DNA]</scope>
    <source>
        <strain evidence="5">cv. St1</strain>
    </source>
</reference>
<dbReference type="InterPro" id="IPR036875">
    <property type="entry name" value="Znf_CCHC_sf"/>
</dbReference>
<dbReference type="AlphaFoldDB" id="A0A1Q3B0U7"/>
<dbReference type="OrthoDB" id="1738629at2759"/>
<dbReference type="InterPro" id="IPR001878">
    <property type="entry name" value="Znf_CCHC"/>
</dbReference>
<gene>
    <name evidence="4" type="ORF">CFOL_v3_05163</name>
</gene>
<feature type="region of interest" description="Disordered" evidence="2">
    <location>
        <begin position="60"/>
        <end position="101"/>
    </location>
</feature>
<feature type="compositionally biased region" description="Basic and acidic residues" evidence="2">
    <location>
        <begin position="89"/>
        <end position="101"/>
    </location>
</feature>
<evidence type="ECO:0000256" key="1">
    <source>
        <dbReference type="PROSITE-ProRule" id="PRU00047"/>
    </source>
</evidence>
<protein>
    <submittedName>
        <fullName evidence="4">Zf-CCHC domain-containing protein</fullName>
    </submittedName>
</protein>
<dbReference type="EMBL" id="BDDD01000216">
    <property type="protein sequence ID" value="GAV61636.1"/>
    <property type="molecule type" value="Genomic_DNA"/>
</dbReference>
<comment type="caution">
    <text evidence="4">The sequence shown here is derived from an EMBL/GenBank/DDBJ whole genome shotgun (WGS) entry which is preliminary data.</text>
</comment>
<feature type="non-terminal residue" evidence="4">
    <location>
        <position position="151"/>
    </location>
</feature>
<evidence type="ECO:0000313" key="4">
    <source>
        <dbReference type="EMBL" id="GAV61636.1"/>
    </source>
</evidence>
<dbReference type="GO" id="GO:0008270">
    <property type="term" value="F:zinc ion binding"/>
    <property type="evidence" value="ECO:0007669"/>
    <property type="project" value="UniProtKB-KW"/>
</dbReference>
<dbReference type="InParanoid" id="A0A1Q3B0U7"/>
<dbReference type="GO" id="GO:0003676">
    <property type="term" value="F:nucleic acid binding"/>
    <property type="evidence" value="ECO:0007669"/>
    <property type="project" value="InterPro"/>
</dbReference>
<keyword evidence="1" id="KW-0863">Zinc-finger</keyword>
<evidence type="ECO:0000259" key="3">
    <source>
        <dbReference type="PROSITE" id="PS50158"/>
    </source>
</evidence>
<dbReference type="PROSITE" id="PS50158">
    <property type="entry name" value="ZF_CCHC"/>
    <property type="match status" value="1"/>
</dbReference>
<organism evidence="4 5">
    <name type="scientific">Cephalotus follicularis</name>
    <name type="common">Albany pitcher plant</name>
    <dbReference type="NCBI Taxonomy" id="3775"/>
    <lineage>
        <taxon>Eukaryota</taxon>
        <taxon>Viridiplantae</taxon>
        <taxon>Streptophyta</taxon>
        <taxon>Embryophyta</taxon>
        <taxon>Tracheophyta</taxon>
        <taxon>Spermatophyta</taxon>
        <taxon>Magnoliopsida</taxon>
        <taxon>eudicotyledons</taxon>
        <taxon>Gunneridae</taxon>
        <taxon>Pentapetalae</taxon>
        <taxon>rosids</taxon>
        <taxon>fabids</taxon>
        <taxon>Oxalidales</taxon>
        <taxon>Cephalotaceae</taxon>
        <taxon>Cephalotus</taxon>
    </lineage>
</organism>